<evidence type="ECO:0000313" key="2">
    <source>
        <dbReference type="Proteomes" id="UP000499080"/>
    </source>
</evidence>
<dbReference type="EMBL" id="BGPR01025312">
    <property type="protein sequence ID" value="GBN94109.1"/>
    <property type="molecule type" value="Genomic_DNA"/>
</dbReference>
<feature type="non-terminal residue" evidence="1">
    <location>
        <position position="53"/>
    </location>
</feature>
<dbReference type="AlphaFoldDB" id="A0A4Y2T3U9"/>
<organism evidence="1 2">
    <name type="scientific">Araneus ventricosus</name>
    <name type="common">Orbweaver spider</name>
    <name type="synonym">Epeira ventricosa</name>
    <dbReference type="NCBI Taxonomy" id="182803"/>
    <lineage>
        <taxon>Eukaryota</taxon>
        <taxon>Metazoa</taxon>
        <taxon>Ecdysozoa</taxon>
        <taxon>Arthropoda</taxon>
        <taxon>Chelicerata</taxon>
        <taxon>Arachnida</taxon>
        <taxon>Araneae</taxon>
        <taxon>Araneomorphae</taxon>
        <taxon>Entelegynae</taxon>
        <taxon>Araneoidea</taxon>
        <taxon>Araneidae</taxon>
        <taxon>Araneus</taxon>
    </lineage>
</organism>
<sequence>MGLPKASVYGTIGEFEKCDTPPSAPPDMPRATVENAVMRFNLILENGVTILNM</sequence>
<proteinExistence type="predicted"/>
<reference evidence="1 2" key="1">
    <citation type="journal article" date="2019" name="Sci. Rep.">
        <title>Orb-weaving spider Araneus ventricosus genome elucidates the spidroin gene catalogue.</title>
        <authorList>
            <person name="Kono N."/>
            <person name="Nakamura H."/>
            <person name="Ohtoshi R."/>
            <person name="Moran D.A.P."/>
            <person name="Shinohara A."/>
            <person name="Yoshida Y."/>
            <person name="Fujiwara M."/>
            <person name="Mori M."/>
            <person name="Tomita M."/>
            <person name="Arakawa K."/>
        </authorList>
    </citation>
    <scope>NUCLEOTIDE SEQUENCE [LARGE SCALE GENOMIC DNA]</scope>
</reference>
<protein>
    <submittedName>
        <fullName evidence="1">Uncharacterized protein</fullName>
    </submittedName>
</protein>
<name>A0A4Y2T3U9_ARAVE</name>
<dbReference type="Proteomes" id="UP000499080">
    <property type="component" value="Unassembled WGS sequence"/>
</dbReference>
<accession>A0A4Y2T3U9</accession>
<evidence type="ECO:0000313" key="1">
    <source>
        <dbReference type="EMBL" id="GBN94109.1"/>
    </source>
</evidence>
<gene>
    <name evidence="1" type="ORF">AVEN_178725_1</name>
</gene>
<comment type="caution">
    <text evidence="1">The sequence shown here is derived from an EMBL/GenBank/DDBJ whole genome shotgun (WGS) entry which is preliminary data.</text>
</comment>
<keyword evidence="2" id="KW-1185">Reference proteome</keyword>